<dbReference type="eggNOG" id="arCOG04666">
    <property type="taxonomic scope" value="Archaea"/>
</dbReference>
<feature type="compositionally biased region" description="Basic and acidic residues" evidence="1">
    <location>
        <begin position="189"/>
        <end position="198"/>
    </location>
</feature>
<dbReference type="Proteomes" id="UP000011615">
    <property type="component" value="Unassembled WGS sequence"/>
</dbReference>
<proteinExistence type="predicted"/>
<organism evidence="2 3">
    <name type="scientific">Natrinema limicola JCM 13563</name>
    <dbReference type="NCBI Taxonomy" id="1230457"/>
    <lineage>
        <taxon>Archaea</taxon>
        <taxon>Methanobacteriati</taxon>
        <taxon>Methanobacteriota</taxon>
        <taxon>Stenosarchaea group</taxon>
        <taxon>Halobacteria</taxon>
        <taxon>Halobacteriales</taxon>
        <taxon>Natrialbaceae</taxon>
        <taxon>Natrinema</taxon>
    </lineage>
</organism>
<evidence type="ECO:0000313" key="2">
    <source>
        <dbReference type="EMBL" id="ELZ20691.1"/>
    </source>
</evidence>
<evidence type="ECO:0000256" key="1">
    <source>
        <dbReference type="SAM" id="MobiDB-lite"/>
    </source>
</evidence>
<protein>
    <submittedName>
        <fullName evidence="2">Uncharacterized protein</fullName>
    </submittedName>
</protein>
<dbReference type="AlphaFoldDB" id="M0CBM6"/>
<dbReference type="EMBL" id="AOIT01000036">
    <property type="protein sequence ID" value="ELZ20691.1"/>
    <property type="molecule type" value="Genomic_DNA"/>
</dbReference>
<keyword evidence="3" id="KW-1185">Reference proteome</keyword>
<evidence type="ECO:0000313" key="3">
    <source>
        <dbReference type="Proteomes" id="UP000011615"/>
    </source>
</evidence>
<reference evidence="2 3" key="1">
    <citation type="journal article" date="2014" name="PLoS Genet.">
        <title>Phylogenetically driven sequencing of extremely halophilic archaea reveals strategies for static and dynamic osmo-response.</title>
        <authorList>
            <person name="Becker E.A."/>
            <person name="Seitzer P.M."/>
            <person name="Tritt A."/>
            <person name="Larsen D."/>
            <person name="Krusor M."/>
            <person name="Yao A.I."/>
            <person name="Wu D."/>
            <person name="Madern D."/>
            <person name="Eisen J.A."/>
            <person name="Darling A.E."/>
            <person name="Facciotti M.T."/>
        </authorList>
    </citation>
    <scope>NUCLEOTIDE SEQUENCE [LARGE SCALE GENOMIC DNA]</scope>
    <source>
        <strain evidence="2 3">JCM 13563</strain>
    </source>
</reference>
<name>M0CBM6_9EURY</name>
<dbReference type="PATRIC" id="fig|1230457.4.peg.2063"/>
<feature type="region of interest" description="Disordered" evidence="1">
    <location>
        <begin position="189"/>
        <end position="213"/>
    </location>
</feature>
<dbReference type="Pfam" id="PF23382">
    <property type="entry name" value="DUF7097"/>
    <property type="match status" value="1"/>
</dbReference>
<gene>
    <name evidence="2" type="ORF">C476_10232</name>
</gene>
<dbReference type="STRING" id="1230457.C476_10232"/>
<sequence length="213" mass="24086">MSTQSAGKIPSTTPTVWNDATSACAGRFNTPRALLIPAMEKTPQGTSVGVDDPYEFAGVCDHLTGEGTCRYAFDHYEHDPAFARERAEAEYACPVVDPESEWSWADCPHFRSRNRDRECVRCGLEEKRLAHDDERPLLEEHHLSYARDGDTLSHEITVYLCRWCHAKVHDSWARITDDAAPDSEAIATLEERHSREQSELGFESAAKRYGRDE</sequence>
<accession>M0CBM6</accession>
<dbReference type="InterPro" id="IPR055523">
    <property type="entry name" value="DUF7097"/>
</dbReference>
<comment type="caution">
    <text evidence="2">The sequence shown here is derived from an EMBL/GenBank/DDBJ whole genome shotgun (WGS) entry which is preliminary data.</text>
</comment>